<reference evidence="9" key="1">
    <citation type="journal article" date="2018" name="Nat. Microbiol.">
        <title>Leveraging single-cell genomics to expand the fungal tree of life.</title>
        <authorList>
            <person name="Ahrendt S.R."/>
            <person name="Quandt C.A."/>
            <person name="Ciobanu D."/>
            <person name="Clum A."/>
            <person name="Salamov A."/>
            <person name="Andreopoulos B."/>
            <person name="Cheng J.F."/>
            <person name="Woyke T."/>
            <person name="Pelin A."/>
            <person name="Henrissat B."/>
            <person name="Reynolds N.K."/>
            <person name="Benny G.L."/>
            <person name="Smith M.E."/>
            <person name="James T.Y."/>
            <person name="Grigoriev I.V."/>
        </authorList>
    </citation>
    <scope>NUCLEOTIDE SEQUENCE [LARGE SCALE GENOMIC DNA]</scope>
    <source>
        <strain evidence="9">RSA 468</strain>
    </source>
</reference>
<evidence type="ECO:0000256" key="2">
    <source>
        <dbReference type="ARBA" id="ARBA00010427"/>
    </source>
</evidence>
<dbReference type="InterPro" id="IPR038103">
    <property type="entry name" value="CDC73_C_sf"/>
</dbReference>
<evidence type="ECO:0000256" key="6">
    <source>
        <dbReference type="SAM" id="MobiDB-lite"/>
    </source>
</evidence>
<keyword evidence="9" id="KW-1185">Reference proteome</keyword>
<dbReference type="Proteomes" id="UP000268162">
    <property type="component" value="Unassembled WGS sequence"/>
</dbReference>
<dbReference type="InterPro" id="IPR007852">
    <property type="entry name" value="Cdc73/Parafibromin"/>
</dbReference>
<dbReference type="FunFam" id="3.40.50.11990:FF:000002">
    <property type="entry name" value="protein CDC73 homolog"/>
    <property type="match status" value="1"/>
</dbReference>
<comment type="similarity">
    <text evidence="2">Belongs to the CDC73 family.</text>
</comment>
<dbReference type="Pfam" id="PF05179">
    <property type="entry name" value="CDC73_C"/>
    <property type="match status" value="1"/>
</dbReference>
<protein>
    <submittedName>
        <fullName evidence="8">RNA pol II accessory factor, Cdc73 family-domain-containing protein</fullName>
    </submittedName>
</protein>
<dbReference type="GO" id="GO:0006368">
    <property type="term" value="P:transcription elongation by RNA polymerase II"/>
    <property type="evidence" value="ECO:0007669"/>
    <property type="project" value="InterPro"/>
</dbReference>
<keyword evidence="4" id="KW-0804">Transcription</keyword>
<dbReference type="STRING" id="215637.A0A4V1J3Z9"/>
<proteinExistence type="inferred from homology"/>
<name>A0A4V1J3Z9_9FUNG</name>
<keyword evidence="5" id="KW-0539">Nucleus</keyword>
<dbReference type="EMBL" id="ML003537">
    <property type="protein sequence ID" value="RKP33819.1"/>
    <property type="molecule type" value="Genomic_DNA"/>
</dbReference>
<keyword evidence="3" id="KW-0805">Transcription regulation</keyword>
<evidence type="ECO:0000313" key="9">
    <source>
        <dbReference type="Proteomes" id="UP000268162"/>
    </source>
</evidence>
<feature type="region of interest" description="Disordered" evidence="6">
    <location>
        <begin position="201"/>
        <end position="240"/>
    </location>
</feature>
<dbReference type="GO" id="GO:0016593">
    <property type="term" value="C:Cdc73/Paf1 complex"/>
    <property type="evidence" value="ECO:0007669"/>
    <property type="project" value="InterPro"/>
</dbReference>
<dbReference type="PANTHER" id="PTHR12466:SF8">
    <property type="entry name" value="PARAFIBROMIN"/>
    <property type="match status" value="1"/>
</dbReference>
<dbReference type="InterPro" id="IPR031336">
    <property type="entry name" value="CDC73_C"/>
</dbReference>
<dbReference type="GO" id="GO:0032968">
    <property type="term" value="P:positive regulation of transcription elongation by RNA polymerase II"/>
    <property type="evidence" value="ECO:0007669"/>
    <property type="project" value="TreeGrafter"/>
</dbReference>
<comment type="subcellular location">
    <subcellularLocation>
        <location evidence="1">Nucleus</location>
    </subcellularLocation>
</comment>
<feature type="region of interest" description="Disordered" evidence="6">
    <location>
        <begin position="127"/>
        <end position="146"/>
    </location>
</feature>
<evidence type="ECO:0000256" key="5">
    <source>
        <dbReference type="ARBA" id="ARBA00023242"/>
    </source>
</evidence>
<evidence type="ECO:0000256" key="3">
    <source>
        <dbReference type="ARBA" id="ARBA00023015"/>
    </source>
</evidence>
<evidence type="ECO:0000313" key="8">
    <source>
        <dbReference type="EMBL" id="RKP33819.1"/>
    </source>
</evidence>
<organism evidence="8 9">
    <name type="scientific">Dimargaris cristalligena</name>
    <dbReference type="NCBI Taxonomy" id="215637"/>
    <lineage>
        <taxon>Eukaryota</taxon>
        <taxon>Fungi</taxon>
        <taxon>Fungi incertae sedis</taxon>
        <taxon>Zoopagomycota</taxon>
        <taxon>Kickxellomycotina</taxon>
        <taxon>Dimargaritomycetes</taxon>
        <taxon>Dimargaritales</taxon>
        <taxon>Dimargaritaceae</taxon>
        <taxon>Dimargaris</taxon>
    </lineage>
</organism>
<gene>
    <name evidence="8" type="ORF">BJ085DRAFT_22203</name>
</gene>
<dbReference type="PANTHER" id="PTHR12466">
    <property type="entry name" value="CDC73 DOMAIN PROTEIN"/>
    <property type="match status" value="1"/>
</dbReference>
<evidence type="ECO:0000256" key="4">
    <source>
        <dbReference type="ARBA" id="ARBA00023163"/>
    </source>
</evidence>
<accession>A0A4V1J3Z9</accession>
<feature type="domain" description="Cell division control protein 73 C-terminal" evidence="7">
    <location>
        <begin position="244"/>
        <end position="395"/>
    </location>
</feature>
<dbReference type="GO" id="GO:0000993">
    <property type="term" value="F:RNA polymerase II complex binding"/>
    <property type="evidence" value="ECO:0007669"/>
    <property type="project" value="TreeGrafter"/>
</dbReference>
<dbReference type="Gene3D" id="3.40.50.11990">
    <property type="entry name" value="RNA polymerase II accessory factor, Cdc73 C-terminal domain"/>
    <property type="match status" value="1"/>
</dbReference>
<evidence type="ECO:0000256" key="1">
    <source>
        <dbReference type="ARBA" id="ARBA00004123"/>
    </source>
</evidence>
<sequence>MDHRDPLVILRDHIIHSKPITFLGPAGEKLPSLVSATHIRFTDSDGAPLQFERHTPTAYKITGHNADFYPLDSLVFLGLNYKLGYGALLREGSAAGVTPVTYIDMKHVQNYLTGVVETTDNVVTQKPSVPVDSEAPTPSLATKSHYTPHYSSIKSVELIHSQERNVGAKYSFMHGSKDLSAVVNIYHGCFASEAIDSPHRTIRSSQGAHPLSQHPPRGSSHHPNGPTPAKLPARMPPPSKRAHRIPLIIVPTAATSLITMYNVQEFLENHTFVPSQQIHDQGVKKQARITIERTRIGQPKPLLYHVVDSVDNFKPDDWDRLAAVFTMGVTWQFKKWKWDNPRELFKHVKGFYVKMADENPKDAVASWNVEVINVDRSKRHKDKAVVSQLWNSLDQYIASTKPNLVQ</sequence>
<evidence type="ECO:0000259" key="7">
    <source>
        <dbReference type="Pfam" id="PF05179"/>
    </source>
</evidence>
<dbReference type="AlphaFoldDB" id="A0A4V1J3Z9"/>